<dbReference type="InterPro" id="IPR011051">
    <property type="entry name" value="RmlC_Cupin_sf"/>
</dbReference>
<dbReference type="EMBL" id="JBHSEH010000010">
    <property type="protein sequence ID" value="MFC4426728.1"/>
    <property type="molecule type" value="Genomic_DNA"/>
</dbReference>
<dbReference type="RefSeq" id="WP_380039501.1">
    <property type="nucleotide sequence ID" value="NZ_JBHSEH010000010.1"/>
</dbReference>
<sequence>MLKRLQEPGVLLQGTRVRVLLKTLPPHGSIPSHTHPNHNVLVTALTGEVSLHAPDEQLTLHAGEVTWIDETTPLALTAGAEGATFSVTLARQGQGAQDAPPSGQLT</sequence>
<protein>
    <submittedName>
        <fullName evidence="2">Cupin domain-containing protein</fullName>
    </submittedName>
</protein>
<dbReference type="InterPro" id="IPR014710">
    <property type="entry name" value="RmlC-like_jellyroll"/>
</dbReference>
<evidence type="ECO:0000259" key="1">
    <source>
        <dbReference type="Pfam" id="PF07883"/>
    </source>
</evidence>
<proteinExistence type="predicted"/>
<accession>A0ABV8XPQ6</accession>
<name>A0ABV8XPQ6_9DEIO</name>
<dbReference type="Pfam" id="PF07883">
    <property type="entry name" value="Cupin_2"/>
    <property type="match status" value="1"/>
</dbReference>
<dbReference type="Proteomes" id="UP001595998">
    <property type="component" value="Unassembled WGS sequence"/>
</dbReference>
<comment type="caution">
    <text evidence="2">The sequence shown here is derived from an EMBL/GenBank/DDBJ whole genome shotgun (WGS) entry which is preliminary data.</text>
</comment>
<dbReference type="SUPFAM" id="SSF51182">
    <property type="entry name" value="RmlC-like cupins"/>
    <property type="match status" value="1"/>
</dbReference>
<reference evidence="3" key="1">
    <citation type="journal article" date="2019" name="Int. J. Syst. Evol. Microbiol.">
        <title>The Global Catalogue of Microorganisms (GCM) 10K type strain sequencing project: providing services to taxonomists for standard genome sequencing and annotation.</title>
        <authorList>
            <consortium name="The Broad Institute Genomics Platform"/>
            <consortium name="The Broad Institute Genome Sequencing Center for Infectious Disease"/>
            <person name="Wu L."/>
            <person name="Ma J."/>
        </authorList>
    </citation>
    <scope>NUCLEOTIDE SEQUENCE [LARGE SCALE GENOMIC DNA]</scope>
    <source>
        <strain evidence="3">CCUG 56029</strain>
    </source>
</reference>
<dbReference type="Gene3D" id="2.60.120.10">
    <property type="entry name" value="Jelly Rolls"/>
    <property type="match status" value="1"/>
</dbReference>
<evidence type="ECO:0000313" key="2">
    <source>
        <dbReference type="EMBL" id="MFC4426728.1"/>
    </source>
</evidence>
<dbReference type="InterPro" id="IPR013096">
    <property type="entry name" value="Cupin_2"/>
</dbReference>
<organism evidence="2 3">
    <name type="scientific">Deinococcus navajonensis</name>
    <dbReference type="NCBI Taxonomy" id="309884"/>
    <lineage>
        <taxon>Bacteria</taxon>
        <taxon>Thermotogati</taxon>
        <taxon>Deinococcota</taxon>
        <taxon>Deinococci</taxon>
        <taxon>Deinococcales</taxon>
        <taxon>Deinococcaceae</taxon>
        <taxon>Deinococcus</taxon>
    </lineage>
</organism>
<gene>
    <name evidence="2" type="ORF">ACFOZ9_10920</name>
</gene>
<keyword evidence="3" id="KW-1185">Reference proteome</keyword>
<evidence type="ECO:0000313" key="3">
    <source>
        <dbReference type="Proteomes" id="UP001595998"/>
    </source>
</evidence>
<feature type="domain" description="Cupin type-2" evidence="1">
    <location>
        <begin position="22"/>
        <end position="75"/>
    </location>
</feature>